<dbReference type="SUPFAM" id="SSF54160">
    <property type="entry name" value="Chromo domain-like"/>
    <property type="match status" value="2"/>
</dbReference>
<name>A0A150P3W5_SORCE</name>
<dbReference type="InterPro" id="IPR016197">
    <property type="entry name" value="Chromo-like_dom_sf"/>
</dbReference>
<dbReference type="AlphaFoldDB" id="A0A150P3W5"/>
<dbReference type="InterPro" id="IPR025995">
    <property type="entry name" value="Tudor-knot"/>
</dbReference>
<dbReference type="Proteomes" id="UP000075604">
    <property type="component" value="Unassembled WGS sequence"/>
</dbReference>
<dbReference type="EMBL" id="JELX01004126">
    <property type="protein sequence ID" value="KYF50316.1"/>
    <property type="molecule type" value="Genomic_DNA"/>
</dbReference>
<dbReference type="Pfam" id="PF11717">
    <property type="entry name" value="Tudor-knot"/>
    <property type="match status" value="1"/>
</dbReference>
<sequence length="155" mass="17393">MPAARAHAAALLLAFALVLGGCKRQYAIGDDVLVSWEGNDYPAKVIEVVGPTKFKVHYQGYDDIWDEVVPRERIRGLVDQNVVHPPPPPKVRSKGLQASQTNLYKIGDRVRVEWHGQMYPAVVTGIVGQERYRIHYDGYGPEWDETVGLSRIQAK</sequence>
<evidence type="ECO:0000313" key="4">
    <source>
        <dbReference type="Proteomes" id="UP000075502"/>
    </source>
</evidence>
<dbReference type="EMBL" id="JEME01001297">
    <property type="protein sequence ID" value="KYG07549.1"/>
    <property type="molecule type" value="Genomic_DNA"/>
</dbReference>
<evidence type="ECO:0000259" key="1">
    <source>
        <dbReference type="Pfam" id="PF11717"/>
    </source>
</evidence>
<evidence type="ECO:0000313" key="5">
    <source>
        <dbReference type="Proteomes" id="UP000075604"/>
    </source>
</evidence>
<comment type="caution">
    <text evidence="2">The sequence shown here is derived from an EMBL/GenBank/DDBJ whole genome shotgun (WGS) entry which is preliminary data.</text>
</comment>
<evidence type="ECO:0000313" key="3">
    <source>
        <dbReference type="EMBL" id="KYG07549.1"/>
    </source>
</evidence>
<dbReference type="PROSITE" id="PS51257">
    <property type="entry name" value="PROKAR_LIPOPROTEIN"/>
    <property type="match status" value="1"/>
</dbReference>
<dbReference type="Proteomes" id="UP000075502">
    <property type="component" value="Unassembled WGS sequence"/>
</dbReference>
<protein>
    <recommendedName>
        <fullName evidence="1">Tudor-knot domain-containing protein</fullName>
    </recommendedName>
</protein>
<dbReference type="Gene3D" id="2.30.30.140">
    <property type="match status" value="2"/>
</dbReference>
<reference evidence="4 5" key="1">
    <citation type="submission" date="2014-02" db="EMBL/GenBank/DDBJ databases">
        <title>The small core and large imbalanced accessory genome model reveals a collaborative survival strategy of Sorangium cellulosum strains in nature.</title>
        <authorList>
            <person name="Han K."/>
            <person name="Peng R."/>
            <person name="Blom J."/>
            <person name="Li Y.-Z."/>
        </authorList>
    </citation>
    <scope>NUCLEOTIDE SEQUENCE [LARGE SCALE GENOMIC DNA]</scope>
    <source>
        <strain evidence="3 4">So0007-03</strain>
        <strain evidence="2 5">So0157-18</strain>
    </source>
</reference>
<organism evidence="2 5">
    <name type="scientific">Sorangium cellulosum</name>
    <name type="common">Polyangium cellulosum</name>
    <dbReference type="NCBI Taxonomy" id="56"/>
    <lineage>
        <taxon>Bacteria</taxon>
        <taxon>Pseudomonadati</taxon>
        <taxon>Myxococcota</taxon>
        <taxon>Polyangia</taxon>
        <taxon>Polyangiales</taxon>
        <taxon>Polyangiaceae</taxon>
        <taxon>Sorangium</taxon>
    </lineage>
</organism>
<accession>A0A150P3W5</accession>
<feature type="domain" description="Tudor-knot" evidence="1">
    <location>
        <begin position="28"/>
        <end position="75"/>
    </location>
</feature>
<proteinExistence type="predicted"/>
<gene>
    <name evidence="2" type="ORF">BE04_50285</name>
    <name evidence="3" type="ORF">BE21_28870</name>
</gene>
<evidence type="ECO:0000313" key="2">
    <source>
        <dbReference type="EMBL" id="KYF50316.1"/>
    </source>
</evidence>